<dbReference type="InterPro" id="IPR011663">
    <property type="entry name" value="UTRA"/>
</dbReference>
<evidence type="ECO:0000313" key="5">
    <source>
        <dbReference type="EMBL" id="MEO3690219.1"/>
    </source>
</evidence>
<keyword evidence="6" id="KW-1185">Reference proteome</keyword>
<dbReference type="InterPro" id="IPR050679">
    <property type="entry name" value="Bact_HTH_transcr_reg"/>
</dbReference>
<reference evidence="5 6" key="1">
    <citation type="submission" date="2024-05" db="EMBL/GenBank/DDBJ databases">
        <title>Roseateles sp. DJS-2-20 16S ribosomal RNA gene Genome sequencing and assembly.</title>
        <authorList>
            <person name="Woo H."/>
        </authorList>
    </citation>
    <scope>NUCLEOTIDE SEQUENCE [LARGE SCALE GENOMIC DNA]</scope>
    <source>
        <strain evidence="5 6">DJS-2-20</strain>
    </source>
</reference>
<proteinExistence type="predicted"/>
<dbReference type="SUPFAM" id="SSF46785">
    <property type="entry name" value="Winged helix' DNA-binding domain"/>
    <property type="match status" value="1"/>
</dbReference>
<dbReference type="PANTHER" id="PTHR44846:SF1">
    <property type="entry name" value="MANNOSYL-D-GLYCERATE TRANSPORT_METABOLISM SYSTEM REPRESSOR MNGR-RELATED"/>
    <property type="match status" value="1"/>
</dbReference>
<dbReference type="EMBL" id="JBDPZD010000001">
    <property type="protein sequence ID" value="MEO3690219.1"/>
    <property type="molecule type" value="Genomic_DNA"/>
</dbReference>
<dbReference type="InterPro" id="IPR028978">
    <property type="entry name" value="Chorismate_lyase_/UTRA_dom_sf"/>
</dbReference>
<dbReference type="PROSITE" id="PS50949">
    <property type="entry name" value="HTH_GNTR"/>
    <property type="match status" value="1"/>
</dbReference>
<dbReference type="RefSeq" id="WP_347703051.1">
    <property type="nucleotide sequence ID" value="NZ_JBDPZD010000001.1"/>
</dbReference>
<name>A0ABV0FYN1_9BURK</name>
<accession>A0ABV0FYN1</accession>
<dbReference type="PRINTS" id="PR00035">
    <property type="entry name" value="HTHGNTR"/>
</dbReference>
<dbReference type="Proteomes" id="UP001495147">
    <property type="component" value="Unassembled WGS sequence"/>
</dbReference>
<keyword evidence="1" id="KW-0805">Transcription regulation</keyword>
<dbReference type="SMART" id="SM00345">
    <property type="entry name" value="HTH_GNTR"/>
    <property type="match status" value="1"/>
</dbReference>
<comment type="caution">
    <text evidence="5">The sequence shown here is derived from an EMBL/GenBank/DDBJ whole genome shotgun (WGS) entry which is preliminary data.</text>
</comment>
<evidence type="ECO:0000313" key="6">
    <source>
        <dbReference type="Proteomes" id="UP001495147"/>
    </source>
</evidence>
<protein>
    <submittedName>
        <fullName evidence="5">GntR family transcriptional regulator</fullName>
    </submittedName>
</protein>
<evidence type="ECO:0000256" key="3">
    <source>
        <dbReference type="ARBA" id="ARBA00023163"/>
    </source>
</evidence>
<dbReference type="Pfam" id="PF07702">
    <property type="entry name" value="UTRA"/>
    <property type="match status" value="1"/>
</dbReference>
<feature type="domain" description="HTH gntR-type" evidence="4">
    <location>
        <begin position="25"/>
        <end position="93"/>
    </location>
</feature>
<dbReference type="Gene3D" id="1.10.10.10">
    <property type="entry name" value="Winged helix-like DNA-binding domain superfamily/Winged helix DNA-binding domain"/>
    <property type="match status" value="1"/>
</dbReference>
<keyword evidence="2" id="KW-0238">DNA-binding</keyword>
<dbReference type="InterPro" id="IPR036388">
    <property type="entry name" value="WH-like_DNA-bd_sf"/>
</dbReference>
<keyword evidence="3" id="KW-0804">Transcription</keyword>
<dbReference type="InterPro" id="IPR036390">
    <property type="entry name" value="WH_DNA-bd_sf"/>
</dbReference>
<evidence type="ECO:0000256" key="2">
    <source>
        <dbReference type="ARBA" id="ARBA00023125"/>
    </source>
</evidence>
<evidence type="ECO:0000256" key="1">
    <source>
        <dbReference type="ARBA" id="ARBA00023015"/>
    </source>
</evidence>
<dbReference type="InterPro" id="IPR000524">
    <property type="entry name" value="Tscrpt_reg_HTH_GntR"/>
</dbReference>
<organism evidence="5 6">
    <name type="scientific">Roseateles paludis</name>
    <dbReference type="NCBI Taxonomy" id="3145238"/>
    <lineage>
        <taxon>Bacteria</taxon>
        <taxon>Pseudomonadati</taxon>
        <taxon>Pseudomonadota</taxon>
        <taxon>Betaproteobacteria</taxon>
        <taxon>Burkholderiales</taxon>
        <taxon>Sphaerotilaceae</taxon>
        <taxon>Roseateles</taxon>
    </lineage>
</organism>
<dbReference type="SUPFAM" id="SSF64288">
    <property type="entry name" value="Chorismate lyase-like"/>
    <property type="match status" value="1"/>
</dbReference>
<dbReference type="CDD" id="cd07377">
    <property type="entry name" value="WHTH_GntR"/>
    <property type="match status" value="1"/>
</dbReference>
<gene>
    <name evidence="5" type="ORF">ABDJ85_02005</name>
</gene>
<dbReference type="PANTHER" id="PTHR44846">
    <property type="entry name" value="MANNOSYL-D-GLYCERATE TRANSPORT/METABOLISM SYSTEM REPRESSOR MNGR-RELATED"/>
    <property type="match status" value="1"/>
</dbReference>
<dbReference type="Pfam" id="PF00392">
    <property type="entry name" value="GntR"/>
    <property type="match status" value="1"/>
</dbReference>
<evidence type="ECO:0000259" key="4">
    <source>
        <dbReference type="PROSITE" id="PS50949"/>
    </source>
</evidence>
<sequence length="258" mass="29003">MRAGRDPGLKRVDETSEEGAAIATLPLYTQIREVVRRRILDGSYAPHSQMPSEAQMMEAFGVSRITIRQALGDLQKEGLIFKVPGKGSFVSKPKAFQNLSRLQGFGEAMTPAGYETYSQVLSARAVPAEAAVAQRLQVAPGEKVFEIQRLRHLNREPISVDVSYFPLLLGQRLAQEDLPARDIFVILENDYGLHLTHADVSIDAISATEPLARLLRTPEDAPLLRIERLTFADDQPLDFEYLYYRGDAFQYRLRVERS</sequence>
<dbReference type="SMART" id="SM00866">
    <property type="entry name" value="UTRA"/>
    <property type="match status" value="1"/>
</dbReference>
<dbReference type="Gene3D" id="3.40.1410.10">
    <property type="entry name" value="Chorismate lyase-like"/>
    <property type="match status" value="1"/>
</dbReference>